<feature type="signal peptide" evidence="1">
    <location>
        <begin position="1"/>
        <end position="28"/>
    </location>
</feature>
<proteinExistence type="predicted"/>
<accession>A0ABZ1N882</accession>
<dbReference type="RefSeq" id="WP_328656881.1">
    <property type="nucleotide sequence ID" value="NZ_CP108014.1"/>
</dbReference>
<feature type="chain" id="PRO_5045585079" description="Secreted protein" evidence="1">
    <location>
        <begin position="29"/>
        <end position="73"/>
    </location>
</feature>
<evidence type="ECO:0000313" key="3">
    <source>
        <dbReference type="Proteomes" id="UP001621418"/>
    </source>
</evidence>
<keyword evidence="3" id="KW-1185">Reference proteome</keyword>
<dbReference type="EMBL" id="CP109527">
    <property type="protein sequence ID" value="WTY36014.1"/>
    <property type="molecule type" value="Genomic_DNA"/>
</dbReference>
<gene>
    <name evidence="2" type="ORF">OG308_33045</name>
</gene>
<sequence length="73" mass="7029">MSIGKFVMSGVATTMVALGAVVPATAAAAPTVAVAEAGTGSADATSGSGTLVLLIQELFKPCPFSSTVCPADN</sequence>
<evidence type="ECO:0000313" key="2">
    <source>
        <dbReference type="EMBL" id="WTY36014.1"/>
    </source>
</evidence>
<dbReference type="Proteomes" id="UP001621418">
    <property type="component" value="Chromosome"/>
</dbReference>
<protein>
    <recommendedName>
        <fullName evidence="4">Secreted protein</fullName>
    </recommendedName>
</protein>
<evidence type="ECO:0008006" key="4">
    <source>
        <dbReference type="Google" id="ProtNLM"/>
    </source>
</evidence>
<reference evidence="2 3" key="1">
    <citation type="submission" date="2022-10" db="EMBL/GenBank/DDBJ databases">
        <title>The complete genomes of actinobacterial strains from the NBC collection.</title>
        <authorList>
            <person name="Joergensen T.S."/>
            <person name="Alvarez Arevalo M."/>
            <person name="Sterndorff E.B."/>
            <person name="Faurdal D."/>
            <person name="Vuksanovic O."/>
            <person name="Mourched A.-S."/>
            <person name="Charusanti P."/>
            <person name="Shaw S."/>
            <person name="Blin K."/>
            <person name="Weber T."/>
        </authorList>
    </citation>
    <scope>NUCLEOTIDE SEQUENCE [LARGE SCALE GENOMIC DNA]</scope>
    <source>
        <strain evidence="2 3">NBC_01413</strain>
    </source>
</reference>
<keyword evidence="1" id="KW-0732">Signal</keyword>
<evidence type="ECO:0000256" key="1">
    <source>
        <dbReference type="SAM" id="SignalP"/>
    </source>
</evidence>
<name>A0ABZ1N882_9NOCA</name>
<dbReference type="GeneID" id="91378999"/>
<organism evidence="2 3">
    <name type="scientific">Nocardia salmonicida</name>
    <dbReference type="NCBI Taxonomy" id="53431"/>
    <lineage>
        <taxon>Bacteria</taxon>
        <taxon>Bacillati</taxon>
        <taxon>Actinomycetota</taxon>
        <taxon>Actinomycetes</taxon>
        <taxon>Mycobacteriales</taxon>
        <taxon>Nocardiaceae</taxon>
        <taxon>Nocardia</taxon>
    </lineage>
</organism>